<dbReference type="Pfam" id="PF03703">
    <property type="entry name" value="bPH_2"/>
    <property type="match status" value="1"/>
</dbReference>
<organism evidence="2 3">
    <name type="scientific">Peribacillus frigoritolerans</name>
    <dbReference type="NCBI Taxonomy" id="450367"/>
    <lineage>
        <taxon>Bacteria</taxon>
        <taxon>Bacillati</taxon>
        <taxon>Bacillota</taxon>
        <taxon>Bacilli</taxon>
        <taxon>Bacillales</taxon>
        <taxon>Bacillaceae</taxon>
        <taxon>Peribacillus</taxon>
    </lineage>
</organism>
<evidence type="ECO:0000259" key="1">
    <source>
        <dbReference type="Pfam" id="PF03703"/>
    </source>
</evidence>
<evidence type="ECO:0000313" key="3">
    <source>
        <dbReference type="Proteomes" id="UP000680045"/>
    </source>
</evidence>
<proteinExistence type="predicted"/>
<dbReference type="InterPro" id="IPR005182">
    <property type="entry name" value="YdbS-like_PH"/>
</dbReference>
<dbReference type="PANTHER" id="PTHR34473:SF2">
    <property type="entry name" value="UPF0699 TRANSMEMBRANE PROTEIN YDBT"/>
    <property type="match status" value="1"/>
</dbReference>
<name>A0A941FPB4_9BACI</name>
<comment type="caution">
    <text evidence="2">The sequence shown here is derived from an EMBL/GenBank/DDBJ whole genome shotgun (WGS) entry which is preliminary data.</text>
</comment>
<reference evidence="2" key="1">
    <citation type="submission" date="2021-04" db="EMBL/GenBank/DDBJ databases">
        <title>Whole genome sequencing of Enterococci isolates from hospitalized patients.</title>
        <authorList>
            <person name="Ogoti B.M."/>
            <person name="Onyambu F.G."/>
        </authorList>
    </citation>
    <scope>NUCLEOTIDE SEQUENCE</scope>
    <source>
        <strain evidence="2">242</strain>
    </source>
</reference>
<gene>
    <name evidence="2" type="ORF">KEH51_04130</name>
</gene>
<dbReference type="EMBL" id="JAGTPW010000005">
    <property type="protein sequence ID" value="MBR8644151.1"/>
    <property type="molecule type" value="Genomic_DNA"/>
</dbReference>
<protein>
    <submittedName>
        <fullName evidence="2">PH domain-containing protein</fullName>
    </submittedName>
</protein>
<feature type="domain" description="YdbS-like PH" evidence="1">
    <location>
        <begin position="2"/>
        <end position="53"/>
    </location>
</feature>
<accession>A0A941FPB4</accession>
<dbReference type="Proteomes" id="UP000680045">
    <property type="component" value="Unassembled WGS sequence"/>
</dbReference>
<sequence length="130" mass="15170">MTIPIHKIQGIRIMENLIRKPLGLATVYIEYAGGSMEDKESLSIMLFPLIRKKHLQGKILEILPVYETDTKMKPIPKRALSRYVFRKFLYLIRSSVPWYGFSDLGVIFPSCLYRWRFFGHTCNIEMQVGA</sequence>
<dbReference type="PANTHER" id="PTHR34473">
    <property type="entry name" value="UPF0699 TRANSMEMBRANE PROTEIN YDBS"/>
    <property type="match status" value="1"/>
</dbReference>
<evidence type="ECO:0000313" key="2">
    <source>
        <dbReference type="EMBL" id="MBR8644151.1"/>
    </source>
</evidence>
<dbReference type="AlphaFoldDB" id="A0A941FPB4"/>